<organism evidence="2 3">
    <name type="scientific">Linum trigynum</name>
    <dbReference type="NCBI Taxonomy" id="586398"/>
    <lineage>
        <taxon>Eukaryota</taxon>
        <taxon>Viridiplantae</taxon>
        <taxon>Streptophyta</taxon>
        <taxon>Embryophyta</taxon>
        <taxon>Tracheophyta</taxon>
        <taxon>Spermatophyta</taxon>
        <taxon>Magnoliopsida</taxon>
        <taxon>eudicotyledons</taxon>
        <taxon>Gunneridae</taxon>
        <taxon>Pentapetalae</taxon>
        <taxon>rosids</taxon>
        <taxon>fabids</taxon>
        <taxon>Malpighiales</taxon>
        <taxon>Linaceae</taxon>
        <taxon>Linum</taxon>
    </lineage>
</organism>
<keyword evidence="3" id="KW-1185">Reference proteome</keyword>
<dbReference type="EMBL" id="OZ034814">
    <property type="protein sequence ID" value="CAL1360665.1"/>
    <property type="molecule type" value="Genomic_DNA"/>
</dbReference>
<gene>
    <name evidence="2" type="ORF">LTRI10_LOCUS8086</name>
</gene>
<protein>
    <submittedName>
        <fullName evidence="2">Uncharacterized protein</fullName>
    </submittedName>
</protein>
<feature type="compositionally biased region" description="Pro residues" evidence="1">
    <location>
        <begin position="25"/>
        <end position="37"/>
    </location>
</feature>
<evidence type="ECO:0000256" key="1">
    <source>
        <dbReference type="SAM" id="MobiDB-lite"/>
    </source>
</evidence>
<sequence length="104" mass="10773">MSNSDVAAMIDFLFHPHLHRHHHQPPPSPASSAPPPSTATTTSSTAPPPTFATCMQAGSLHQPRRLPPPSAVARTSSASASVRRLHEVALPSPVGGKPSFSAAS</sequence>
<dbReference type="Proteomes" id="UP001497516">
    <property type="component" value="Chromosome 10"/>
</dbReference>
<reference evidence="2 3" key="1">
    <citation type="submission" date="2024-04" db="EMBL/GenBank/DDBJ databases">
        <authorList>
            <person name="Fracassetti M."/>
        </authorList>
    </citation>
    <scope>NUCLEOTIDE SEQUENCE [LARGE SCALE GENOMIC DNA]</scope>
</reference>
<accession>A0AAV2CXU8</accession>
<feature type="region of interest" description="Disordered" evidence="1">
    <location>
        <begin position="17"/>
        <end position="81"/>
    </location>
</feature>
<feature type="compositionally biased region" description="Low complexity" evidence="1">
    <location>
        <begin position="71"/>
        <end position="81"/>
    </location>
</feature>
<dbReference type="AlphaFoldDB" id="A0AAV2CXU8"/>
<evidence type="ECO:0000313" key="2">
    <source>
        <dbReference type="EMBL" id="CAL1360665.1"/>
    </source>
</evidence>
<evidence type="ECO:0000313" key="3">
    <source>
        <dbReference type="Proteomes" id="UP001497516"/>
    </source>
</evidence>
<proteinExistence type="predicted"/>
<name>A0AAV2CXU8_9ROSI</name>